<proteinExistence type="predicted"/>
<evidence type="ECO:0000313" key="2">
    <source>
        <dbReference type="EMBL" id="SIO12700.1"/>
    </source>
</evidence>
<gene>
    <name evidence="2" type="ORF">SAMN05444002_2918</name>
</gene>
<dbReference type="Proteomes" id="UP000184932">
    <property type="component" value="Unassembled WGS sequence"/>
</dbReference>
<protein>
    <submittedName>
        <fullName evidence="2">Uncharacterized protein</fullName>
    </submittedName>
</protein>
<dbReference type="AlphaFoldDB" id="A0A1N6GYT5"/>
<dbReference type="RefSeq" id="WP_074256878.1">
    <property type="nucleotide sequence ID" value="NZ_FSRL01000001.1"/>
</dbReference>
<evidence type="ECO:0000313" key="3">
    <source>
        <dbReference type="Proteomes" id="UP000184932"/>
    </source>
</evidence>
<dbReference type="EMBL" id="FSRL01000001">
    <property type="protein sequence ID" value="SIO12700.1"/>
    <property type="molecule type" value="Genomic_DNA"/>
</dbReference>
<sequence>MTRAFTLLTALLLCSPLWAQSQTEQLGGFKLNLRSNQDVVAGETFKADRDYLTKHGKDEAAAFAVVVPLSGDGSYQSRVVETPQTGLVKFVFSTEGGGLIEAVTFSDLSLPMAEEEPRLEYLMEIMNALVVPGFIEGKAGASRQNIRKVDVGGLRAVEIFGSYDDPTFGKVHWRLLGLPNPQAEAGVVALAQISEEAVPIGSPDDFPSSLSGRVLESLKFE</sequence>
<organism evidence="2 3">
    <name type="scientific">Vannielia litorea</name>
    <dbReference type="NCBI Taxonomy" id="1217970"/>
    <lineage>
        <taxon>Bacteria</taxon>
        <taxon>Pseudomonadati</taxon>
        <taxon>Pseudomonadota</taxon>
        <taxon>Alphaproteobacteria</taxon>
        <taxon>Rhodobacterales</taxon>
        <taxon>Paracoccaceae</taxon>
        <taxon>Vannielia</taxon>
    </lineage>
</organism>
<feature type="signal peptide" evidence="1">
    <location>
        <begin position="1"/>
        <end position="19"/>
    </location>
</feature>
<reference evidence="3" key="1">
    <citation type="submission" date="2016-11" db="EMBL/GenBank/DDBJ databases">
        <authorList>
            <person name="Varghese N."/>
            <person name="Submissions S."/>
        </authorList>
    </citation>
    <scope>NUCLEOTIDE SEQUENCE [LARGE SCALE GENOMIC DNA]</scope>
    <source>
        <strain evidence="3">DSM 29440</strain>
    </source>
</reference>
<dbReference type="STRING" id="1217970.SAMN05444002_2918"/>
<name>A0A1N6GYT5_9RHOB</name>
<dbReference type="OrthoDB" id="7846475at2"/>
<feature type="chain" id="PRO_5012410339" evidence="1">
    <location>
        <begin position="20"/>
        <end position="221"/>
    </location>
</feature>
<keyword evidence="1" id="KW-0732">Signal</keyword>
<evidence type="ECO:0000256" key="1">
    <source>
        <dbReference type="SAM" id="SignalP"/>
    </source>
</evidence>
<keyword evidence="3" id="KW-1185">Reference proteome</keyword>
<accession>A0A1N6GYT5</accession>